<protein>
    <submittedName>
        <fullName evidence="1">Uncharacterized protein</fullName>
    </submittedName>
</protein>
<evidence type="ECO:0000313" key="1">
    <source>
        <dbReference type="EMBL" id="RJG47671.1"/>
    </source>
</evidence>
<name>A0A418YEQ5_9GAMM</name>
<dbReference type="RefSeq" id="WP_119910555.1">
    <property type="nucleotide sequence ID" value="NZ_QZCH01000011.1"/>
</dbReference>
<organism evidence="1 2">
    <name type="scientific">Motilimonas pumila</name>
    <dbReference type="NCBI Taxonomy" id="2303987"/>
    <lineage>
        <taxon>Bacteria</taxon>
        <taxon>Pseudomonadati</taxon>
        <taxon>Pseudomonadota</taxon>
        <taxon>Gammaproteobacteria</taxon>
        <taxon>Alteromonadales</taxon>
        <taxon>Alteromonadales genera incertae sedis</taxon>
        <taxon>Motilimonas</taxon>
    </lineage>
</organism>
<dbReference type="OrthoDB" id="6309824at2"/>
<reference evidence="1 2" key="2">
    <citation type="submission" date="2019-01" db="EMBL/GenBank/DDBJ databases">
        <title>Motilimonas pumilus sp. nov., isolated from the gut of sea cucumber (Apostichopus japonicus).</title>
        <authorList>
            <person name="Wang F.-Q."/>
            <person name="Ren L.-H."/>
            <person name="Lin Y.-W."/>
            <person name="Sun G.-H."/>
            <person name="Du Z.-J."/>
            <person name="Zhao J.-X."/>
            <person name="Liu X.-J."/>
            <person name="Liu L.-J."/>
        </authorList>
    </citation>
    <scope>NUCLEOTIDE SEQUENCE [LARGE SCALE GENOMIC DNA]</scope>
    <source>
        <strain evidence="1 2">PLHSC7-2</strain>
    </source>
</reference>
<dbReference type="AlphaFoldDB" id="A0A418YEQ5"/>
<accession>A0A418YEQ5</accession>
<proteinExistence type="predicted"/>
<reference evidence="1 2" key="1">
    <citation type="submission" date="2018-09" db="EMBL/GenBank/DDBJ databases">
        <authorList>
            <person name="Wang F."/>
        </authorList>
    </citation>
    <scope>NUCLEOTIDE SEQUENCE [LARGE SCALE GENOMIC DNA]</scope>
    <source>
        <strain evidence="1 2">PLHSC7-2</strain>
    </source>
</reference>
<evidence type="ECO:0000313" key="2">
    <source>
        <dbReference type="Proteomes" id="UP000283255"/>
    </source>
</evidence>
<keyword evidence="2" id="KW-1185">Reference proteome</keyword>
<sequence>MRSRPDQQDGSVQIIQHKIPGAPDVNWQLNVKGVGEFTNGRYAQLKSTGFASINNKTSEGRCTITAQNIAPINLFNGQPSKTNFYSDYFALNNTITSHSGDELVIGFTCSNSGGSTSVIKRWDISVIKRWDINGKDILLIESTVISN</sequence>
<dbReference type="Proteomes" id="UP000283255">
    <property type="component" value="Unassembled WGS sequence"/>
</dbReference>
<gene>
    <name evidence="1" type="ORF">D1Z90_09665</name>
</gene>
<comment type="caution">
    <text evidence="1">The sequence shown here is derived from an EMBL/GenBank/DDBJ whole genome shotgun (WGS) entry which is preliminary data.</text>
</comment>
<dbReference type="EMBL" id="QZCH01000011">
    <property type="protein sequence ID" value="RJG47671.1"/>
    <property type="molecule type" value="Genomic_DNA"/>
</dbReference>